<evidence type="ECO:0000313" key="2">
    <source>
        <dbReference type="EMBL" id="EEN83349.1"/>
    </source>
</evidence>
<evidence type="ECO:0000313" key="3">
    <source>
        <dbReference type="Proteomes" id="UP000004295"/>
    </source>
</evidence>
<dbReference type="eggNOG" id="COG2755">
    <property type="taxonomic scope" value="Bacteria"/>
</dbReference>
<evidence type="ECO:0000259" key="1">
    <source>
        <dbReference type="Pfam" id="PF08885"/>
    </source>
</evidence>
<sequence>MKNEFFTEVSWQGIPLESRARYTHGLLSLGSCFSDNIGNWLLQHQFDISVNPFGTLYNPLSLARALNILADESFHFTPQHLFYDGERYRSFMHHSRYSDTQESVALEQMNRDLEVGREKLLRGDWLFLTLGSSFYYELRETGEVVANCHKRPAGDFRQLRLSAEQSTQALLQALTPILQRNEQLHLLITVSPIRYRSYGAVENMRSKADLLRTAEQIEGVFPSRAYYFPAFEIMLDELRDYRFYARDLVHPSELAIDLIRQKLLAGWLHPSEEPHVREAEKNFRRSQHRPLL</sequence>
<organism evidence="2 3">
    <name type="scientific">Porphyromonas endodontalis (strain ATCC 35406 / DSM 24491 / JCM 8526 / CCUG 16442 / BCRC 14492 / NCTC 13058 / HG 370)</name>
    <name type="common">Bacteroides endodontalis</name>
    <dbReference type="NCBI Taxonomy" id="553175"/>
    <lineage>
        <taxon>Bacteria</taxon>
        <taxon>Pseudomonadati</taxon>
        <taxon>Bacteroidota</taxon>
        <taxon>Bacteroidia</taxon>
        <taxon>Bacteroidales</taxon>
        <taxon>Porphyromonadaceae</taxon>
        <taxon>Porphyromonas</taxon>
    </lineage>
</organism>
<gene>
    <name evidence="2" type="ORF">POREN0001_1455</name>
</gene>
<keyword evidence="3" id="KW-1185">Reference proteome</keyword>
<dbReference type="RefSeq" id="WP_004332719.1">
    <property type="nucleotide sequence ID" value="NZ_ACNN01000011.1"/>
</dbReference>
<name>C3J917_POREA</name>
<accession>C3J917</accession>
<dbReference type="EMBL" id="ACNN01000011">
    <property type="protein sequence ID" value="EEN83349.1"/>
    <property type="molecule type" value="Genomic_DNA"/>
</dbReference>
<dbReference type="PROSITE" id="PS51257">
    <property type="entry name" value="PROKAR_LIPOPROTEIN"/>
    <property type="match status" value="1"/>
</dbReference>
<protein>
    <submittedName>
        <fullName evidence="2">GSCFA family protein</fullName>
    </submittedName>
</protein>
<dbReference type="GeneID" id="93365078"/>
<reference evidence="2 3" key="1">
    <citation type="submission" date="2009-04" db="EMBL/GenBank/DDBJ databases">
        <authorList>
            <person name="Sebastian Y."/>
            <person name="Madupu R."/>
            <person name="Durkin A.S."/>
            <person name="Torralba M."/>
            <person name="Methe B."/>
            <person name="Sutton G.G."/>
            <person name="Strausberg R.L."/>
            <person name="Nelson K.E."/>
        </authorList>
    </citation>
    <scope>NUCLEOTIDE SEQUENCE [LARGE SCALE GENOMIC DNA]</scope>
    <source>
        <strain evidence="3">ATCC 35406 / BCRC 14492 / JCM 8526 / NCTC 13058 / HG 370</strain>
    </source>
</reference>
<feature type="domain" description="GSCFA" evidence="1">
    <location>
        <begin position="26"/>
        <end position="262"/>
    </location>
</feature>
<dbReference type="InterPro" id="IPR014982">
    <property type="entry name" value="GSCFA"/>
</dbReference>
<dbReference type="Pfam" id="PF08885">
    <property type="entry name" value="GSCFA"/>
    <property type="match status" value="1"/>
</dbReference>
<proteinExistence type="predicted"/>
<comment type="caution">
    <text evidence="2">The sequence shown here is derived from an EMBL/GenBank/DDBJ whole genome shotgun (WGS) entry which is preliminary data.</text>
</comment>
<dbReference type="Proteomes" id="UP000004295">
    <property type="component" value="Unassembled WGS sequence"/>
</dbReference>
<dbReference type="STRING" id="553175.POREN0001_1455"/>
<dbReference type="SUPFAM" id="SSF52266">
    <property type="entry name" value="SGNH hydrolase"/>
    <property type="match status" value="1"/>
</dbReference>
<dbReference type="AlphaFoldDB" id="C3J917"/>